<dbReference type="InterPro" id="IPR058515">
    <property type="entry name" value="DUF8202"/>
</dbReference>
<feature type="chain" id="PRO_5012883540" description="DUF8202 domain-containing protein" evidence="1">
    <location>
        <begin position="20"/>
        <end position="2553"/>
    </location>
</feature>
<reference evidence="4" key="1">
    <citation type="submission" date="2016-11" db="EMBL/GenBank/DDBJ databases">
        <authorList>
            <person name="Varghese N."/>
            <person name="Submissions S."/>
        </authorList>
    </citation>
    <scope>NUCLEOTIDE SEQUENCE [LARGE SCALE GENOMIC DNA]</scope>
    <source>
        <strain evidence="4">DSM 27619</strain>
    </source>
</reference>
<feature type="domain" description="DUF8202" evidence="2">
    <location>
        <begin position="251"/>
        <end position="425"/>
    </location>
</feature>
<name>A0A1M4ZC51_9FLAO</name>
<gene>
    <name evidence="3" type="ORF">SAMN05443633_103119</name>
</gene>
<dbReference type="OrthoDB" id="2582440at2"/>
<accession>A0A1M4ZC51</accession>
<protein>
    <recommendedName>
        <fullName evidence="2">DUF8202 domain-containing protein</fullName>
    </recommendedName>
</protein>
<feature type="domain" description="DUF8202" evidence="2">
    <location>
        <begin position="1505"/>
        <end position="1691"/>
    </location>
</feature>
<evidence type="ECO:0000313" key="3">
    <source>
        <dbReference type="EMBL" id="SHF15600.1"/>
    </source>
</evidence>
<dbReference type="Proteomes" id="UP000184518">
    <property type="component" value="Unassembled WGS sequence"/>
</dbReference>
<evidence type="ECO:0000313" key="4">
    <source>
        <dbReference type="Proteomes" id="UP000184518"/>
    </source>
</evidence>
<dbReference type="EMBL" id="FQUT01000003">
    <property type="protein sequence ID" value="SHF15600.1"/>
    <property type="molecule type" value="Genomic_DNA"/>
</dbReference>
<organism evidence="3 4">
    <name type="scientific">Chryseobacterium arachidis</name>
    <dbReference type="NCBI Taxonomy" id="1416778"/>
    <lineage>
        <taxon>Bacteria</taxon>
        <taxon>Pseudomonadati</taxon>
        <taxon>Bacteroidota</taxon>
        <taxon>Flavobacteriia</taxon>
        <taxon>Flavobacteriales</taxon>
        <taxon>Weeksellaceae</taxon>
        <taxon>Chryseobacterium group</taxon>
        <taxon>Chryseobacterium</taxon>
    </lineage>
</organism>
<evidence type="ECO:0000256" key="1">
    <source>
        <dbReference type="SAM" id="SignalP"/>
    </source>
</evidence>
<feature type="domain" description="DUF8202" evidence="2">
    <location>
        <begin position="661"/>
        <end position="834"/>
    </location>
</feature>
<keyword evidence="1" id="KW-0732">Signal</keyword>
<proteinExistence type="predicted"/>
<feature type="domain" description="DUF8202" evidence="2">
    <location>
        <begin position="1966"/>
        <end position="2178"/>
    </location>
</feature>
<dbReference type="RefSeq" id="WP_072954688.1">
    <property type="nucleotide sequence ID" value="NZ_FQUT01000003.1"/>
</dbReference>
<keyword evidence="4" id="KW-1185">Reference proteome</keyword>
<sequence length="2553" mass="268858">MRRIITLLIALSSPLLLFGQSPGGVTPAAWYRADATSSLFSDAGITNSANNTTVYQWNDAQGNGFNLLQTNAGLRPTFSNTTTLANFNPTVTFQSKWMEFQPGAGINIIDRVNGTLYAAGYMNNFTSGGIFGFDSSMDYPGLHTSNNGLNNLLFFTGGPGYQGLTTNSFSSNYYFTAGANWQNGGGATAAYASSTVSLNGVRSNYAGTQLQNAVLDVNARDIRVGGDTNWGSINGQVNEMLIFENALTADEMDRVESYLAIKYGTTYAQGTRDYKNSSSATVWGTTVNAGYNNNIAGIARDVTGLNQKQSWSTNPGKQILIGTTGLANTNAANATSLTNGQYLVWGDNGLQKTPNVSISGIPGINYRFASIWKAQNTGSVGTIRVAWPAGLTNLRLIQSSDAAFDNSDTVTNMAANTQTVNGVTYNYADVTLENGQYFTLAAFVQAPGGVVGDLRVWLKPDNGFTPSVWQDKSINANDFTQTNTARQPFVATTLYNFNPVVDFGGAASSDGRFMAFPSGGPFTTNGLSATYFTTTLTRTGGTSGYRDIWGFDGTTTTASLTNANSPAVTKLNDDIVLYNTITSAFPGLYPDNKFLLTDMSYTVNVAGIKYGLNGTIANTTQTRTTANSLQANGSILGSQPEVMNGVMGDMIAYERDLTPAEKIKVRTYTSVKYGITLPHDYVSSSDQVVWDNAVNAAYNKNIFGIANDFVSALEQKQSVSINDGQKLVIGAGGALANTNALNTNTLTNGQFLIVGDNGLKQSPVVPISGITGVNYRFESIWKAQNTGDVGTVRIAWPAGLSELRLVQSSDAVFDGTDTATNMSINTQIVNGVTYNYADVTLANGQYFTLAAFVHAPGGVLSSLWYRADKGLTPATGGVATWTDYSAGQVPVSPGLANTTSTPTAVDGTGLNLNFNPGITFASANALGNSGNLNLLSGANHTIFTSTTPVTGNGYDRIFGLNYTGFSGGLRYDSPGLAAVNIGMRNSAGTTVLGAAVATGYRYNQLTNTTIVRNTFTNTLFTRSLNGAVAGANDTYSNITTGANGGILFGRNANDGGDDDGVAMTMAETIVFDGVLSANDINRVDSYLAIKGGITLDIANTPNYLSSNSTNVWNSATNTGYNNNIFGIANDFLSALHQKQSKSINNNQKLIIGAGGTLANTNGLNTNSLIDGQFLMVGDNGLKQNLSVPISGIAGVNYRFASIWKAQNTGNVGTVRIAWPAGLKALRLIQSPDAVFDSNDTVTDMSVNTQTVNGVTYNYADVTIGNGQFFTFAAFANAPGGVVNGLSQWYRADIDAVNTGNGSDVTSWTDYFAGTVSTQKGANALPKYRIGAADYFNFNPGLNFTAGTQTIGNNVVRTLTSLDFDVFTLTKEGMAAGGGNPRYFSVAQDNSGNSNNAIMDAFGLSPTGTVERRPIGGGTQFPGVNPAFSTTIPSIMYHKLTNTTAAKGLNGGALGTAETYAAQGEQFGGHYFGDTQFGSNGSDNRGFIGNIGETIVYGAGTLSDAERRKVDTYLAIKYGITLGRIATDNYVSSADAAIWNGALNTAYNNNVFGLAKDDISSLHQKVSKSVNAGTILSMATNNDFVSQNTTASRTALSGDQKYFLAGDNLVTATPLVSFVIGANPAQRIQRIWLSQRTNTLGNIYFSADLSAYGTGFAAGNNIRMFVADDAAFTVNVQSVAGVFSGGKWVFNKSFDTDATARYITFGSEAQPQVLWVKADKGVNTASGVPADNTQISTWYDQEIVNGAQNGTIPTVDPGESAETAATLPTLPFYRYNATDNFNFNPVVNFSNLNRGNAVQFTTPTLGNQTVISVFKAAGFGTQYYENMLLYGGDVSTPSAGDPAPERADMSFGVSAGSFMSFGGGSSGDYSYLGNLGLQTQPAIGTMLRNRVGDEEVYYSTYGNGSNDILNQNADPDNTRTGEGRLLSGLVRMGKHFSAPTTLNDPEGRLNGSYAELIVYDRLLSDAERAMVESYLAVKYGITLTGGTDVVGGTAGNVNYPYVNSSGAVVRASDAAYRFDVFGLGRDDHYGLNQRISKSNNAGDILTVSTNTDFNSLNLNAARTAIDGDQEYMLFANNRGSANAVVQQTTELPANVQRRLDREWKVAQANTDGTNISNVSLRFNLAGVSLTGANVNNIMLLIDSDGDGDFTTGAVQAIPASSYVSGSAAFFNNINLNDGQVFTLGITEGVCYKPGAVAGVGNPALSTKTGITALNRAGATGDNWPGIRTGAWLALESKVKGFVPNRVAFSGANPVGIAPSNFVEGMMVYDTTNKCMKMYTLKDGDTALAWHCISSQACPDTAVGTPTLTPRPVNIGYWGASGFNLFSGHTAYRNQLENTANYGASGTFKGITGWNWINANSDVDATAATFSAAQLKAKYDVIVTGYNNMTAADAPAKIKAFTDLGGVVIVLEDGAQSAGNALNSAFGGTGNISNGSDAQAGANAQARTLDSTISNGVFGTGGGIVITGVQGQAVPPVTNIPPASFIAAYMNYPTTTSSDYAGVYLAGAGNRAIFVYDEGIFRAAAVSGTVIDTPQEIFIHNLMSYALQAIGFSPN</sequence>
<dbReference type="Pfam" id="PF26628">
    <property type="entry name" value="DUF8202"/>
    <property type="match status" value="5"/>
</dbReference>
<evidence type="ECO:0000259" key="2">
    <source>
        <dbReference type="Pfam" id="PF26628"/>
    </source>
</evidence>
<dbReference type="STRING" id="1416778.SAMN05443633_103119"/>
<feature type="domain" description="DUF8202" evidence="2">
    <location>
        <begin position="1080"/>
        <end position="1256"/>
    </location>
</feature>
<feature type="signal peptide" evidence="1">
    <location>
        <begin position="1"/>
        <end position="19"/>
    </location>
</feature>